<sequence length="70" mass="8121">MIVGCAYNSLFIIGRHIKRKLHFLEDLVLPKTDAKVRHRRNPRETADLSSVQELLSEVCWTSSSNRHMSE</sequence>
<evidence type="ECO:0000313" key="1">
    <source>
        <dbReference type="EMBL" id="RZC62539.1"/>
    </source>
</evidence>
<keyword evidence="2" id="KW-1185">Reference proteome</keyword>
<dbReference type="EMBL" id="CM010719">
    <property type="protein sequence ID" value="RZC62539.1"/>
    <property type="molecule type" value="Genomic_DNA"/>
</dbReference>
<dbReference type="Proteomes" id="UP000316621">
    <property type="component" value="Chromosome 5"/>
</dbReference>
<name>A0A4Y7JS17_PAPSO</name>
<reference evidence="1 2" key="1">
    <citation type="journal article" date="2018" name="Science">
        <title>The opium poppy genome and morphinan production.</title>
        <authorList>
            <person name="Guo L."/>
            <person name="Winzer T."/>
            <person name="Yang X."/>
            <person name="Li Y."/>
            <person name="Ning Z."/>
            <person name="He Z."/>
            <person name="Teodor R."/>
            <person name="Lu Y."/>
            <person name="Bowser T.A."/>
            <person name="Graham I.A."/>
            <person name="Ye K."/>
        </authorList>
    </citation>
    <scope>NUCLEOTIDE SEQUENCE [LARGE SCALE GENOMIC DNA]</scope>
    <source>
        <strain evidence="2">cv. HN1</strain>
        <tissue evidence="1">Leaves</tissue>
    </source>
</reference>
<accession>A0A4Y7JS17</accession>
<proteinExistence type="predicted"/>
<organism evidence="1 2">
    <name type="scientific">Papaver somniferum</name>
    <name type="common">Opium poppy</name>
    <dbReference type="NCBI Taxonomy" id="3469"/>
    <lineage>
        <taxon>Eukaryota</taxon>
        <taxon>Viridiplantae</taxon>
        <taxon>Streptophyta</taxon>
        <taxon>Embryophyta</taxon>
        <taxon>Tracheophyta</taxon>
        <taxon>Spermatophyta</taxon>
        <taxon>Magnoliopsida</taxon>
        <taxon>Ranunculales</taxon>
        <taxon>Papaveraceae</taxon>
        <taxon>Papaveroideae</taxon>
        <taxon>Papaver</taxon>
    </lineage>
</organism>
<evidence type="ECO:0000313" key="2">
    <source>
        <dbReference type="Proteomes" id="UP000316621"/>
    </source>
</evidence>
<gene>
    <name evidence="1" type="ORF">C5167_024275</name>
</gene>
<dbReference type="AlphaFoldDB" id="A0A4Y7JS17"/>
<protein>
    <submittedName>
        <fullName evidence="1">Uncharacterized protein</fullName>
    </submittedName>
</protein>
<dbReference type="Gramene" id="RZC62539">
    <property type="protein sequence ID" value="RZC62539"/>
    <property type="gene ID" value="C5167_024275"/>
</dbReference>